<sequence>MQSSLRTRKSQAPRKGQRSGTKMVKAPGGGAVPRDRKSRVDDKIKKRMSMRYAEISGPTPVGGIPAVPSLPAGMGAPRVFREQDELVREPDEMAQGPTKEDDRKILDDKNFDADAYLKSKLANSTEAEIKSLQSSLRGAQGDMAVELQRNVFNNYAEIPLRYKSMPSLLHIPDPSTNASTMSTFRRSSVADLRIMYFNQMQALHAQIEGSAKFAPTTPGRHVVAEFDGVAALNAATYKVVGKVKFVVLDDLVLVARRRRRTAGADTRGGSIGEGKLVAERCWPLNEMLVLDTKDSPTMTNVFKIKHGKETHVYRTDTPGDKKSLLTQFRQVAEELADKRRKEREGEHERRKSMWTGGGGGGDRASMSFSADRMPPITDWMVDLARNAGVTVGSSAKDKSERDGRWLTVAIALREWEKAVTLVEQGKAKSSTMPSLATKVPILSSQLISALLQSLSLSSNRKSTVITLISLLLRLEAGPAARSTFLNMRTQVLRSMVRKIPFEGHVGAYVGDLAVVTFTAIKHTADWFLASFKDNEAASAFIEWARNQIEAYAEMFRKQVYSPDVERKVIDECMTITYSQSRKLLQEYGLDFRFLFDDLLLEHPRGGNEKAAAPAHFASNFHARRTKATEPSDTPSSTPMARSPATSAIQLPDDVPDVPALAPPPPTSRSRSGSVAAPRPIPATAGLNLSSSNAPSPPVSSASRRTPVSAAGSVASYRPTTPGSSRSGGVPGTPPRERRGIRTPAPPPPRSTNRPGSSAHRAVAQHDGMI</sequence>
<dbReference type="AlphaFoldDB" id="A0A550C9Z6"/>
<dbReference type="Proteomes" id="UP000320762">
    <property type="component" value="Unassembled WGS sequence"/>
</dbReference>
<organism evidence="9 10">
    <name type="scientific">Schizophyllum amplum</name>
    <dbReference type="NCBI Taxonomy" id="97359"/>
    <lineage>
        <taxon>Eukaryota</taxon>
        <taxon>Fungi</taxon>
        <taxon>Dikarya</taxon>
        <taxon>Basidiomycota</taxon>
        <taxon>Agaricomycotina</taxon>
        <taxon>Agaricomycetes</taxon>
        <taxon>Agaricomycetidae</taxon>
        <taxon>Agaricales</taxon>
        <taxon>Schizophyllaceae</taxon>
        <taxon>Schizophyllum</taxon>
    </lineage>
</organism>
<keyword evidence="4" id="KW-0813">Transport</keyword>
<keyword evidence="5" id="KW-0268">Exocytosis</keyword>
<dbReference type="InterPro" id="IPR042561">
    <property type="entry name" value="Exo84_C_1"/>
</dbReference>
<evidence type="ECO:0000313" key="9">
    <source>
        <dbReference type="EMBL" id="TRM61603.1"/>
    </source>
</evidence>
<evidence type="ECO:0000256" key="6">
    <source>
        <dbReference type="ARBA" id="ARBA00022927"/>
    </source>
</evidence>
<keyword evidence="6" id="KW-0653">Protein transport</keyword>
<dbReference type="GO" id="GO:0006893">
    <property type="term" value="P:Golgi to plasma membrane transport"/>
    <property type="evidence" value="ECO:0007669"/>
    <property type="project" value="TreeGrafter"/>
</dbReference>
<feature type="compositionally biased region" description="Basic and acidic residues" evidence="7">
    <location>
        <begin position="33"/>
        <end position="44"/>
    </location>
</feature>
<dbReference type="InterPro" id="IPR016159">
    <property type="entry name" value="Cullin_repeat-like_dom_sf"/>
</dbReference>
<feature type="compositionally biased region" description="Low complexity" evidence="7">
    <location>
        <begin position="686"/>
        <end position="710"/>
    </location>
</feature>
<reference evidence="9 10" key="1">
    <citation type="journal article" date="2019" name="New Phytol.">
        <title>Comparative genomics reveals unique wood-decay strategies and fruiting body development in the Schizophyllaceae.</title>
        <authorList>
            <person name="Almasi E."/>
            <person name="Sahu N."/>
            <person name="Krizsan K."/>
            <person name="Balint B."/>
            <person name="Kovacs G.M."/>
            <person name="Kiss B."/>
            <person name="Cseklye J."/>
            <person name="Drula E."/>
            <person name="Henrissat B."/>
            <person name="Nagy I."/>
            <person name="Chovatia M."/>
            <person name="Adam C."/>
            <person name="LaButti K."/>
            <person name="Lipzen A."/>
            <person name="Riley R."/>
            <person name="Grigoriev I.V."/>
            <person name="Nagy L.G."/>
        </authorList>
    </citation>
    <scope>NUCLEOTIDE SEQUENCE [LARGE SCALE GENOMIC DNA]</scope>
    <source>
        <strain evidence="9 10">NL-1724</strain>
    </source>
</reference>
<dbReference type="GO" id="GO:0006887">
    <property type="term" value="P:exocytosis"/>
    <property type="evidence" value="ECO:0007669"/>
    <property type="project" value="UniProtKB-KW"/>
</dbReference>
<comment type="subcellular location">
    <subcellularLocation>
        <location evidence="1">Cytoplasmic vesicle</location>
        <location evidence="1">Secretory vesicle</location>
    </subcellularLocation>
</comment>
<evidence type="ECO:0000256" key="5">
    <source>
        <dbReference type="ARBA" id="ARBA00022483"/>
    </source>
</evidence>
<dbReference type="Pfam" id="PF08700">
    <property type="entry name" value="VPS51_Exo84_N"/>
    <property type="match status" value="1"/>
</dbReference>
<dbReference type="EMBL" id="VDMD01000016">
    <property type="protein sequence ID" value="TRM61603.1"/>
    <property type="molecule type" value="Genomic_DNA"/>
</dbReference>
<dbReference type="InterPro" id="IPR033961">
    <property type="entry name" value="Exo84"/>
</dbReference>
<dbReference type="InterPro" id="IPR032403">
    <property type="entry name" value="Exo84_C"/>
</dbReference>
<dbReference type="Pfam" id="PF25345">
    <property type="entry name" value="PH_EXO84"/>
    <property type="match status" value="1"/>
</dbReference>
<dbReference type="Gene3D" id="2.30.29.30">
    <property type="entry name" value="Pleckstrin-homology domain (PH domain)/Phosphotyrosine-binding domain (PTB)"/>
    <property type="match status" value="1"/>
</dbReference>
<dbReference type="GO" id="GO:0000145">
    <property type="term" value="C:exocyst"/>
    <property type="evidence" value="ECO:0007669"/>
    <property type="project" value="InterPro"/>
</dbReference>
<dbReference type="GO" id="GO:0030133">
    <property type="term" value="C:transport vesicle"/>
    <property type="evidence" value="ECO:0007669"/>
    <property type="project" value="UniProtKB-SubCell"/>
</dbReference>
<feature type="region of interest" description="Disordered" evidence="7">
    <location>
        <begin position="336"/>
        <end position="362"/>
    </location>
</feature>
<dbReference type="PANTHER" id="PTHR21426">
    <property type="entry name" value="EXOCYST COMPLEX COMPONENT 8"/>
    <property type="match status" value="1"/>
</dbReference>
<evidence type="ECO:0000256" key="4">
    <source>
        <dbReference type="ARBA" id="ARBA00022448"/>
    </source>
</evidence>
<evidence type="ECO:0000256" key="3">
    <source>
        <dbReference type="ARBA" id="ARBA00021269"/>
    </source>
</evidence>
<dbReference type="InterPro" id="IPR042560">
    <property type="entry name" value="Exo84_C_2"/>
</dbReference>
<feature type="region of interest" description="Disordered" evidence="7">
    <location>
        <begin position="1"/>
        <end position="44"/>
    </location>
</feature>
<evidence type="ECO:0000256" key="1">
    <source>
        <dbReference type="ARBA" id="ARBA00004398"/>
    </source>
</evidence>
<dbReference type="SUPFAM" id="SSF74788">
    <property type="entry name" value="Cullin repeat-like"/>
    <property type="match status" value="1"/>
</dbReference>
<feature type="compositionally biased region" description="Basic residues" evidence="7">
    <location>
        <begin position="1"/>
        <end position="17"/>
    </location>
</feature>
<feature type="compositionally biased region" description="Polar residues" evidence="7">
    <location>
        <begin position="717"/>
        <end position="726"/>
    </location>
</feature>
<accession>A0A550C9Z6</accession>
<comment type="similarity">
    <text evidence="2">Belongs to the EXO84 family.</text>
</comment>
<dbReference type="InterPro" id="IPR011993">
    <property type="entry name" value="PH-like_dom_sf"/>
</dbReference>
<name>A0A550C9Z6_9AGAR</name>
<keyword evidence="10" id="KW-1185">Reference proteome</keyword>
<dbReference type="SUPFAM" id="SSF50729">
    <property type="entry name" value="PH domain-like"/>
    <property type="match status" value="1"/>
</dbReference>
<dbReference type="Gene3D" id="1.20.58.1210">
    <property type="entry name" value="Exo84p, N-terminal helical domain"/>
    <property type="match status" value="1"/>
</dbReference>
<feature type="region of interest" description="Disordered" evidence="7">
    <location>
        <begin position="618"/>
        <end position="769"/>
    </location>
</feature>
<evidence type="ECO:0000259" key="8">
    <source>
        <dbReference type="Pfam" id="PF16528"/>
    </source>
</evidence>
<protein>
    <recommendedName>
        <fullName evidence="3">Exocyst complex component EXO84</fullName>
    </recommendedName>
</protein>
<feature type="compositionally biased region" description="Polar residues" evidence="7">
    <location>
        <begin position="628"/>
        <end position="648"/>
    </location>
</feature>
<feature type="domain" description="Exocyst component Exo84 C-terminal" evidence="8">
    <location>
        <begin position="406"/>
        <end position="591"/>
    </location>
</feature>
<dbReference type="PANTHER" id="PTHR21426:SF12">
    <property type="entry name" value="EXOCYST COMPLEX COMPONENT 8"/>
    <property type="match status" value="1"/>
</dbReference>
<feature type="compositionally biased region" description="Low complexity" evidence="7">
    <location>
        <begin position="650"/>
        <end position="659"/>
    </location>
</feature>
<dbReference type="STRING" id="97359.A0A550C9Z6"/>
<evidence type="ECO:0000313" key="10">
    <source>
        <dbReference type="Proteomes" id="UP000320762"/>
    </source>
</evidence>
<comment type="caution">
    <text evidence="9">The sequence shown here is derived from an EMBL/GenBank/DDBJ whole genome shotgun (WGS) entry which is preliminary data.</text>
</comment>
<proteinExistence type="inferred from homology"/>
<dbReference type="OrthoDB" id="642193at2759"/>
<gene>
    <name evidence="9" type="ORF">BD626DRAFT_558599</name>
</gene>
<evidence type="ECO:0000256" key="7">
    <source>
        <dbReference type="SAM" id="MobiDB-lite"/>
    </source>
</evidence>
<dbReference type="Pfam" id="PF16528">
    <property type="entry name" value="Exo84_C"/>
    <property type="match status" value="1"/>
</dbReference>
<dbReference type="Gene3D" id="1.20.58.1220">
    <property type="entry name" value="Exo84p, C-terminal helical domain"/>
    <property type="match status" value="1"/>
</dbReference>
<dbReference type="GO" id="GO:0015031">
    <property type="term" value="P:protein transport"/>
    <property type="evidence" value="ECO:0007669"/>
    <property type="project" value="UniProtKB-KW"/>
</dbReference>
<feature type="compositionally biased region" description="Basic and acidic residues" evidence="7">
    <location>
        <begin position="336"/>
        <end position="351"/>
    </location>
</feature>
<evidence type="ECO:0000256" key="2">
    <source>
        <dbReference type="ARBA" id="ARBA00007210"/>
    </source>
</evidence>